<reference evidence="2 3" key="1">
    <citation type="submission" date="2017-03" db="EMBL/GenBank/DDBJ databases">
        <title>Genome Sequence of Roseovarius mucosus strain SMR3 Isolated from a culture of the Diatom Skeletonema marinoi.</title>
        <authorList>
            <person name="Topel M."/>
            <person name="Pinder M."/>
            <person name="Johansson O.N."/>
            <person name="Kourtchenko O."/>
            <person name="Godhe A."/>
            <person name="Clarke A.K."/>
        </authorList>
    </citation>
    <scope>NUCLEOTIDE SEQUENCE [LARGE SCALE GENOMIC DNA]</scope>
    <source>
        <strain evidence="2 3">SMR3</strain>
    </source>
</reference>
<feature type="chain" id="PRO_5012007679" description="Surface antigen domain-containing protein" evidence="1">
    <location>
        <begin position="27"/>
        <end position="121"/>
    </location>
</feature>
<accession>A0A1V0RSG5</accession>
<keyword evidence="1" id="KW-0732">Signal</keyword>
<sequence length="121" mass="13063">MIHKRNFAHAVAIGVMVFMGAAPASANAILRDLDRSGMVQGDVNIMMRSAASLYSEGRGKVGDEVSWKNPNTRADGVVRIISVEGACVTLAHRFRPKGAEPTRGLRTKRCLMDGIWVLSAP</sequence>
<dbReference type="EMBL" id="CP020474">
    <property type="protein sequence ID" value="ARE84718.1"/>
    <property type="molecule type" value="Genomic_DNA"/>
</dbReference>
<evidence type="ECO:0008006" key="4">
    <source>
        <dbReference type="Google" id="ProtNLM"/>
    </source>
</evidence>
<organism evidence="2 3">
    <name type="scientific">Roseovarius mucosus</name>
    <dbReference type="NCBI Taxonomy" id="215743"/>
    <lineage>
        <taxon>Bacteria</taxon>
        <taxon>Pseudomonadati</taxon>
        <taxon>Pseudomonadota</taxon>
        <taxon>Alphaproteobacteria</taxon>
        <taxon>Rhodobacterales</taxon>
        <taxon>Roseobacteraceae</taxon>
        <taxon>Roseovarius</taxon>
    </lineage>
</organism>
<dbReference type="RefSeq" id="WP_157667338.1">
    <property type="nucleotide sequence ID" value="NZ_CP020474.1"/>
</dbReference>
<dbReference type="OrthoDB" id="7860125at2"/>
<gene>
    <name evidence="2" type="ORF">ROSMUCSMR3_03255</name>
</gene>
<proteinExistence type="predicted"/>
<feature type="signal peptide" evidence="1">
    <location>
        <begin position="1"/>
        <end position="26"/>
    </location>
</feature>
<dbReference type="KEGG" id="rmm:ROSMUCSMR3_03255"/>
<dbReference type="Proteomes" id="UP000192273">
    <property type="component" value="Chromosome"/>
</dbReference>
<name>A0A1V0RSG5_9RHOB</name>
<evidence type="ECO:0000313" key="2">
    <source>
        <dbReference type="EMBL" id="ARE84718.1"/>
    </source>
</evidence>
<keyword evidence="3" id="KW-1185">Reference proteome</keyword>
<protein>
    <recommendedName>
        <fullName evidence="4">Surface antigen domain-containing protein</fullName>
    </recommendedName>
</protein>
<evidence type="ECO:0000256" key="1">
    <source>
        <dbReference type="SAM" id="SignalP"/>
    </source>
</evidence>
<evidence type="ECO:0000313" key="3">
    <source>
        <dbReference type="Proteomes" id="UP000192273"/>
    </source>
</evidence>
<dbReference type="AlphaFoldDB" id="A0A1V0RSG5"/>